<sequence>MPPPVDDPGSWSGNFGDVRTLDRDSLMANHGGASAHPRRVETLSWQNQGLTDDKYGSVFTARLINEPLKQNEPFTPDSSVDVATLVGAATRNAVTYSKLNASACEQEAPNTFPFARAQQPTTLCINIIPPNKTHAACPRASSHSHPPQIIRLIMQLTNK</sequence>
<evidence type="ECO:0000313" key="2">
    <source>
        <dbReference type="Proteomes" id="UP001154114"/>
    </source>
</evidence>
<reference evidence="1" key="1">
    <citation type="submission" date="2021-12" db="EMBL/GenBank/DDBJ databases">
        <authorList>
            <person name="King R."/>
        </authorList>
    </citation>
    <scope>NUCLEOTIDE SEQUENCE</scope>
</reference>
<organism evidence="1 2">
    <name type="scientific">Chrysodeixis includens</name>
    <name type="common">Soybean looper</name>
    <name type="synonym">Pseudoplusia includens</name>
    <dbReference type="NCBI Taxonomy" id="689277"/>
    <lineage>
        <taxon>Eukaryota</taxon>
        <taxon>Metazoa</taxon>
        <taxon>Ecdysozoa</taxon>
        <taxon>Arthropoda</taxon>
        <taxon>Hexapoda</taxon>
        <taxon>Insecta</taxon>
        <taxon>Pterygota</taxon>
        <taxon>Neoptera</taxon>
        <taxon>Endopterygota</taxon>
        <taxon>Lepidoptera</taxon>
        <taxon>Glossata</taxon>
        <taxon>Ditrysia</taxon>
        <taxon>Noctuoidea</taxon>
        <taxon>Noctuidae</taxon>
        <taxon>Plusiinae</taxon>
        <taxon>Chrysodeixis</taxon>
    </lineage>
</organism>
<dbReference type="EMBL" id="LR824006">
    <property type="protein sequence ID" value="CAD0195654.1"/>
    <property type="molecule type" value="Genomic_DNA"/>
</dbReference>
<keyword evidence="2" id="KW-1185">Reference proteome</keyword>
<evidence type="ECO:0000313" key="1">
    <source>
        <dbReference type="EMBL" id="CAD0195654.1"/>
    </source>
</evidence>
<name>A0A9N8PXA4_CHRIL</name>
<protein>
    <submittedName>
        <fullName evidence="1">Uncharacterized protein</fullName>
    </submittedName>
</protein>
<proteinExistence type="predicted"/>
<dbReference type="AlphaFoldDB" id="A0A9N8PXA4"/>
<dbReference type="Proteomes" id="UP001154114">
    <property type="component" value="Chromosome 3"/>
</dbReference>
<gene>
    <name evidence="1" type="ORF">CINC_LOCUS9606</name>
</gene>
<accession>A0A9N8PXA4</accession>